<sequence>MDKAEKTAKDAGILLGSGSYFGSVNRSYYAAFYAARALLATKEMDSPKHSGVISLFNQHFVKEGVVSKELGKMLNELFEIRSEGDYEDERLFTKEEAEKVLVICKTFLAGIGQTIGTKELKNEEEEKYNG</sequence>
<dbReference type="AlphaFoldDB" id="A0A1F4Q2U4"/>
<dbReference type="PANTHER" id="PTHR36565:SF1">
    <property type="entry name" value="UPF0332 PROTEIN TM_1000"/>
    <property type="match status" value="1"/>
</dbReference>
<feature type="domain" description="HEPN" evidence="2">
    <location>
        <begin position="2"/>
        <end position="108"/>
    </location>
</feature>
<gene>
    <name evidence="3" type="ORF">A2625_04345</name>
</gene>
<comment type="similarity">
    <text evidence="1">Belongs to the UPF0332 family.</text>
</comment>
<dbReference type="PANTHER" id="PTHR36565">
    <property type="entry name" value="UPF0332 PROTEIN TM_1000"/>
    <property type="match status" value="1"/>
</dbReference>
<accession>A0A1F4Q2U4</accession>
<evidence type="ECO:0000256" key="1">
    <source>
        <dbReference type="ARBA" id="ARBA00038248"/>
    </source>
</evidence>
<name>A0A1F4Q2U4_UNCSA</name>
<dbReference type="EMBL" id="METM01000014">
    <property type="protein sequence ID" value="OGB90197.1"/>
    <property type="molecule type" value="Genomic_DNA"/>
</dbReference>
<dbReference type="InterPro" id="IPR007842">
    <property type="entry name" value="HEPN_dom"/>
</dbReference>
<evidence type="ECO:0000313" key="4">
    <source>
        <dbReference type="Proteomes" id="UP000178724"/>
    </source>
</evidence>
<organism evidence="3 4">
    <name type="scientific">candidate division WOR-1 bacterium RIFCSPHIGHO2_01_FULL_53_15</name>
    <dbReference type="NCBI Taxonomy" id="1802564"/>
    <lineage>
        <taxon>Bacteria</taxon>
        <taxon>Bacillati</taxon>
        <taxon>Saganbacteria</taxon>
    </lineage>
</organism>
<dbReference type="InterPro" id="IPR052226">
    <property type="entry name" value="UPF0332_toxin"/>
</dbReference>
<dbReference type="Proteomes" id="UP000178724">
    <property type="component" value="Unassembled WGS sequence"/>
</dbReference>
<evidence type="ECO:0000313" key="3">
    <source>
        <dbReference type="EMBL" id="OGB90197.1"/>
    </source>
</evidence>
<protein>
    <recommendedName>
        <fullName evidence="2">HEPN domain-containing protein</fullName>
    </recommendedName>
</protein>
<dbReference type="Gene3D" id="1.20.120.330">
    <property type="entry name" value="Nucleotidyltransferases domain 2"/>
    <property type="match status" value="1"/>
</dbReference>
<reference evidence="3 4" key="1">
    <citation type="journal article" date="2016" name="Nat. Commun.">
        <title>Thousands of microbial genomes shed light on interconnected biogeochemical processes in an aquifer system.</title>
        <authorList>
            <person name="Anantharaman K."/>
            <person name="Brown C.T."/>
            <person name="Hug L.A."/>
            <person name="Sharon I."/>
            <person name="Castelle C.J."/>
            <person name="Probst A.J."/>
            <person name="Thomas B.C."/>
            <person name="Singh A."/>
            <person name="Wilkins M.J."/>
            <person name="Karaoz U."/>
            <person name="Brodie E.L."/>
            <person name="Williams K.H."/>
            <person name="Hubbard S.S."/>
            <person name="Banfield J.F."/>
        </authorList>
    </citation>
    <scope>NUCLEOTIDE SEQUENCE [LARGE SCALE GENOMIC DNA]</scope>
</reference>
<proteinExistence type="inferred from homology"/>
<comment type="caution">
    <text evidence="3">The sequence shown here is derived from an EMBL/GenBank/DDBJ whole genome shotgun (WGS) entry which is preliminary data.</text>
</comment>
<evidence type="ECO:0000259" key="2">
    <source>
        <dbReference type="Pfam" id="PF05168"/>
    </source>
</evidence>
<dbReference type="Pfam" id="PF05168">
    <property type="entry name" value="HEPN"/>
    <property type="match status" value="1"/>
</dbReference>